<dbReference type="AlphaFoldDB" id="A0AA88E9K8"/>
<organism evidence="2 3">
    <name type="scientific">Ficus carica</name>
    <name type="common">Common fig</name>
    <dbReference type="NCBI Taxonomy" id="3494"/>
    <lineage>
        <taxon>Eukaryota</taxon>
        <taxon>Viridiplantae</taxon>
        <taxon>Streptophyta</taxon>
        <taxon>Embryophyta</taxon>
        <taxon>Tracheophyta</taxon>
        <taxon>Spermatophyta</taxon>
        <taxon>Magnoliopsida</taxon>
        <taxon>eudicotyledons</taxon>
        <taxon>Gunneridae</taxon>
        <taxon>Pentapetalae</taxon>
        <taxon>rosids</taxon>
        <taxon>fabids</taxon>
        <taxon>Rosales</taxon>
        <taxon>Moraceae</taxon>
        <taxon>Ficeae</taxon>
        <taxon>Ficus</taxon>
    </lineage>
</organism>
<sequence length="86" mass="9546">MACRQLPMGESLTPKITKKIAKNCKENHRKLWRKSDHGHPSSSPSAGDLQPPCTGFSEHALFFGDGHLCGGFGGLEIWIRGLFYDF</sequence>
<evidence type="ECO:0000256" key="1">
    <source>
        <dbReference type="SAM" id="MobiDB-lite"/>
    </source>
</evidence>
<gene>
    <name evidence="2" type="ORF">TIFTF001_039678</name>
</gene>
<accession>A0AA88E9K8</accession>
<reference evidence="2" key="1">
    <citation type="submission" date="2023-07" db="EMBL/GenBank/DDBJ databases">
        <title>draft genome sequence of fig (Ficus carica).</title>
        <authorList>
            <person name="Takahashi T."/>
            <person name="Nishimura K."/>
        </authorList>
    </citation>
    <scope>NUCLEOTIDE SEQUENCE</scope>
</reference>
<comment type="caution">
    <text evidence="2">The sequence shown here is derived from an EMBL/GenBank/DDBJ whole genome shotgun (WGS) entry which is preliminary data.</text>
</comment>
<feature type="region of interest" description="Disordered" evidence="1">
    <location>
        <begin position="31"/>
        <end position="51"/>
    </location>
</feature>
<protein>
    <submittedName>
        <fullName evidence="2">Uncharacterized protein</fullName>
    </submittedName>
</protein>
<dbReference type="EMBL" id="BTGU01001202">
    <property type="protein sequence ID" value="GMN70637.1"/>
    <property type="molecule type" value="Genomic_DNA"/>
</dbReference>
<dbReference type="Proteomes" id="UP001187192">
    <property type="component" value="Unassembled WGS sequence"/>
</dbReference>
<evidence type="ECO:0000313" key="2">
    <source>
        <dbReference type="EMBL" id="GMN70637.1"/>
    </source>
</evidence>
<proteinExistence type="predicted"/>
<evidence type="ECO:0000313" key="3">
    <source>
        <dbReference type="Proteomes" id="UP001187192"/>
    </source>
</evidence>
<name>A0AA88E9K8_FICCA</name>
<keyword evidence="3" id="KW-1185">Reference proteome</keyword>